<dbReference type="InterPro" id="IPR050834">
    <property type="entry name" value="Glycosyltransf_2"/>
</dbReference>
<keyword evidence="2" id="KW-0328">Glycosyltransferase</keyword>
<dbReference type="PANTHER" id="PTHR43685:SF13">
    <property type="entry name" value="O ANTIGEN BIOSYNTHESIS RHAMNOSYLTRANSFERASE RFBN"/>
    <property type="match status" value="1"/>
</dbReference>
<dbReference type="AlphaFoldDB" id="A0A840UT82"/>
<accession>A0A840UT82</accession>
<feature type="domain" description="Glycosyltransferase 2-like" evidence="1">
    <location>
        <begin position="12"/>
        <end position="179"/>
    </location>
</feature>
<dbReference type="SUPFAM" id="SSF53448">
    <property type="entry name" value="Nucleotide-diphospho-sugar transferases"/>
    <property type="match status" value="1"/>
</dbReference>
<reference evidence="2 3" key="1">
    <citation type="submission" date="2020-08" db="EMBL/GenBank/DDBJ databases">
        <title>Genomic Encyclopedia of Type Strains, Phase IV (KMG-IV): sequencing the most valuable type-strain genomes for metagenomic binning, comparative biology and taxonomic classification.</title>
        <authorList>
            <person name="Goeker M."/>
        </authorList>
    </citation>
    <scope>NUCLEOTIDE SEQUENCE [LARGE SCALE GENOMIC DNA]</scope>
    <source>
        <strain evidence="2 3">DSM 28570</strain>
    </source>
</reference>
<dbReference type="RefSeq" id="WP_183347530.1">
    <property type="nucleotide sequence ID" value="NZ_JACHEO010000001.1"/>
</dbReference>
<proteinExistence type="predicted"/>
<comment type="caution">
    <text evidence="2">The sequence shown here is derived from an EMBL/GenBank/DDBJ whole genome shotgun (WGS) entry which is preliminary data.</text>
</comment>
<protein>
    <submittedName>
        <fullName evidence="2">Rhamnosyltransferase</fullName>
        <ecNumber evidence="2">2.4.1.-</ecNumber>
    </submittedName>
</protein>
<keyword evidence="3" id="KW-1185">Reference proteome</keyword>
<dbReference type="CDD" id="cd00761">
    <property type="entry name" value="Glyco_tranf_GTA_type"/>
    <property type="match status" value="1"/>
</dbReference>
<name>A0A840UT82_9BACT</name>
<dbReference type="InterPro" id="IPR001173">
    <property type="entry name" value="Glyco_trans_2-like"/>
</dbReference>
<dbReference type="EC" id="2.4.1.-" evidence="2"/>
<dbReference type="Proteomes" id="UP000539642">
    <property type="component" value="Unassembled WGS sequence"/>
</dbReference>
<evidence type="ECO:0000313" key="2">
    <source>
        <dbReference type="EMBL" id="MBB5346574.1"/>
    </source>
</evidence>
<dbReference type="PANTHER" id="PTHR43685">
    <property type="entry name" value="GLYCOSYLTRANSFERASE"/>
    <property type="match status" value="1"/>
</dbReference>
<dbReference type="GO" id="GO:0016757">
    <property type="term" value="F:glycosyltransferase activity"/>
    <property type="evidence" value="ECO:0007669"/>
    <property type="project" value="UniProtKB-KW"/>
</dbReference>
<dbReference type="Pfam" id="PF00535">
    <property type="entry name" value="Glycos_transf_2"/>
    <property type="match status" value="1"/>
</dbReference>
<dbReference type="GO" id="GO:0044010">
    <property type="term" value="P:single-species biofilm formation"/>
    <property type="evidence" value="ECO:0007669"/>
    <property type="project" value="TreeGrafter"/>
</dbReference>
<evidence type="ECO:0000313" key="3">
    <source>
        <dbReference type="Proteomes" id="UP000539642"/>
    </source>
</evidence>
<evidence type="ECO:0000259" key="1">
    <source>
        <dbReference type="Pfam" id="PF00535"/>
    </source>
</evidence>
<dbReference type="InterPro" id="IPR029044">
    <property type="entry name" value="Nucleotide-diphossugar_trans"/>
</dbReference>
<dbReference type="Gene3D" id="3.90.550.10">
    <property type="entry name" value="Spore Coat Polysaccharide Biosynthesis Protein SpsA, Chain A"/>
    <property type="match status" value="1"/>
</dbReference>
<dbReference type="EMBL" id="JACHEO010000001">
    <property type="protein sequence ID" value="MBB5346574.1"/>
    <property type="molecule type" value="Genomic_DNA"/>
</dbReference>
<organism evidence="2 3">
    <name type="scientific">Desulfoprunum benzoelyticum</name>
    <dbReference type="NCBI Taxonomy" id="1506996"/>
    <lineage>
        <taxon>Bacteria</taxon>
        <taxon>Pseudomonadati</taxon>
        <taxon>Thermodesulfobacteriota</taxon>
        <taxon>Desulfobulbia</taxon>
        <taxon>Desulfobulbales</taxon>
        <taxon>Desulfobulbaceae</taxon>
        <taxon>Desulfoprunum</taxon>
    </lineage>
</organism>
<keyword evidence="2" id="KW-0808">Transferase</keyword>
<sequence>MQDGQRQTPTLSVIIPTCNGAATLGELLAVLARQTIQPDEILVVDSSSEDETVAIARHYGAKVTIIARESFDHGGTRTQLAGTARGELLLFLTQDAIPATREALAQLIRPFAAHPEVAVSYGRQLPHRDATWSAASLRAFNYPPQSCLRDFNDRKRYGLRTIFVSNSFAAYRRQALAEVGYFKNGLIFGEDTCTVGRLLQRGYRIAYVGEARVYHSHNYSLAEEFRRSFDIGVLHATEHWLLETYGHAEGIGLTMVRRQLTELGRRRRVALMADVVVRSVLKYCGYRLGRSFRKIPAQYVPSLSMHRTWWQGRSATDPSSPAGT</sequence>
<gene>
    <name evidence="2" type="ORF">HNQ81_000281</name>
</gene>